<evidence type="ECO:0000313" key="1">
    <source>
        <dbReference type="EMBL" id="CNI79043.1"/>
    </source>
</evidence>
<dbReference type="AlphaFoldDB" id="A0A0T9RRA2"/>
<gene>
    <name evidence="1" type="ORF">ERS008529_04887</name>
</gene>
<proteinExistence type="predicted"/>
<evidence type="ECO:0000313" key="2">
    <source>
        <dbReference type="Proteomes" id="UP000045840"/>
    </source>
</evidence>
<name>A0A0T9RRA2_9GAMM</name>
<protein>
    <submittedName>
        <fullName evidence="1">Uncharacterized protein</fullName>
    </submittedName>
</protein>
<dbReference type="Proteomes" id="UP000045840">
    <property type="component" value="Unassembled WGS sequence"/>
</dbReference>
<reference evidence="2" key="1">
    <citation type="submission" date="2015-03" db="EMBL/GenBank/DDBJ databases">
        <authorList>
            <consortium name="Pathogen Informatics"/>
        </authorList>
    </citation>
    <scope>NUCLEOTIDE SEQUENCE [LARGE SCALE GENOMIC DNA]</scope>
    <source>
        <strain evidence="2">A125KOH2</strain>
    </source>
</reference>
<organism evidence="1 2">
    <name type="scientific">Yersinia pekkanenii</name>
    <dbReference type="NCBI Taxonomy" id="1288385"/>
    <lineage>
        <taxon>Bacteria</taxon>
        <taxon>Pseudomonadati</taxon>
        <taxon>Pseudomonadota</taxon>
        <taxon>Gammaproteobacteria</taxon>
        <taxon>Enterobacterales</taxon>
        <taxon>Yersiniaceae</taxon>
        <taxon>Yersinia</taxon>
    </lineage>
</organism>
<dbReference type="EMBL" id="CQAZ01000156">
    <property type="protein sequence ID" value="CNI79043.1"/>
    <property type="molecule type" value="Genomic_DNA"/>
</dbReference>
<accession>A0A0T9RRA2</accession>
<sequence>MIEQRDVAQIQCGIGNIYRNRIVDAIGVGQRSIGAARDLQNAVTCDAVAKAAVKAT</sequence>